<evidence type="ECO:0000313" key="2">
    <source>
        <dbReference type="Proteomes" id="UP001239083"/>
    </source>
</evidence>
<organism evidence="1 2">
    <name type="scientific">Agromyces ramosus</name>
    <dbReference type="NCBI Taxonomy" id="33879"/>
    <lineage>
        <taxon>Bacteria</taxon>
        <taxon>Bacillati</taxon>
        <taxon>Actinomycetota</taxon>
        <taxon>Actinomycetes</taxon>
        <taxon>Micrococcales</taxon>
        <taxon>Microbacteriaceae</taxon>
        <taxon>Agromyces</taxon>
    </lineage>
</organism>
<protein>
    <submittedName>
        <fullName evidence="1">Uncharacterized protein</fullName>
    </submittedName>
</protein>
<dbReference type="Proteomes" id="UP001239083">
    <property type="component" value="Unassembled WGS sequence"/>
</dbReference>
<gene>
    <name evidence="1" type="ORF">QFZ26_000131</name>
</gene>
<dbReference type="EMBL" id="JAUSYY010000001">
    <property type="protein sequence ID" value="MDQ0892576.1"/>
    <property type="molecule type" value="Genomic_DNA"/>
</dbReference>
<keyword evidence="2" id="KW-1185">Reference proteome</keyword>
<sequence>MSATTLTRSREPFPVTIPGLRISPAAGGLWRVARPDGVVLGHIERAGESEPYRTRRLLPGGIRSMPLGEFWSPSDAADVFR</sequence>
<evidence type="ECO:0000313" key="1">
    <source>
        <dbReference type="EMBL" id="MDQ0892576.1"/>
    </source>
</evidence>
<dbReference type="RefSeq" id="WP_307038566.1">
    <property type="nucleotide sequence ID" value="NZ_JAUSYY010000001.1"/>
</dbReference>
<comment type="caution">
    <text evidence="1">The sequence shown here is derived from an EMBL/GenBank/DDBJ whole genome shotgun (WGS) entry which is preliminary data.</text>
</comment>
<reference evidence="1 2" key="1">
    <citation type="submission" date="2023-07" db="EMBL/GenBank/DDBJ databases">
        <title>Comparative genomics of wheat-associated soil bacteria to identify genetic determinants of phenazine resistance.</title>
        <authorList>
            <person name="Mouncey N."/>
        </authorList>
    </citation>
    <scope>NUCLEOTIDE SEQUENCE [LARGE SCALE GENOMIC DNA]</scope>
    <source>
        <strain evidence="1 2">V3I3</strain>
    </source>
</reference>
<accession>A0ABU0R3B8</accession>
<name>A0ABU0R3B8_9MICO</name>
<proteinExistence type="predicted"/>